<dbReference type="InterPro" id="IPR038268">
    <property type="entry name" value="RHH_sf"/>
</dbReference>
<protein>
    <submittedName>
        <fullName evidence="2">Ribbon-helix-helix domain-containing protein</fullName>
    </submittedName>
</protein>
<geneLocation type="plasmid" evidence="2 3">
    <name>unnamed7</name>
</geneLocation>
<dbReference type="OrthoDB" id="7477016at2"/>
<evidence type="ECO:0000313" key="3">
    <source>
        <dbReference type="Proteomes" id="UP000509702"/>
    </source>
</evidence>
<proteinExistence type="predicted"/>
<keyword evidence="3" id="KW-1185">Reference proteome</keyword>
<dbReference type="InterPro" id="IPR027373">
    <property type="entry name" value="RHH_dom"/>
</dbReference>
<organism evidence="2 3">
    <name type="scientific">Azospirillum oryzae</name>
    <dbReference type="NCBI Taxonomy" id="286727"/>
    <lineage>
        <taxon>Bacteria</taxon>
        <taxon>Pseudomonadati</taxon>
        <taxon>Pseudomonadota</taxon>
        <taxon>Alphaproteobacteria</taxon>
        <taxon>Rhodospirillales</taxon>
        <taxon>Azospirillaceae</taxon>
        <taxon>Azospirillum</taxon>
    </lineage>
</organism>
<evidence type="ECO:0000313" key="2">
    <source>
        <dbReference type="EMBL" id="QKS54596.1"/>
    </source>
</evidence>
<gene>
    <name evidence="2" type="ORF">HUE56_29255</name>
</gene>
<accession>A0A6N1ASN0</accession>
<keyword evidence="2" id="KW-0614">Plasmid</keyword>
<dbReference type="Gene3D" id="1.10.3990.20">
    <property type="entry name" value="protein bp1543"/>
    <property type="match status" value="1"/>
</dbReference>
<name>A0A6N1ASN0_9PROT</name>
<evidence type="ECO:0000259" key="1">
    <source>
        <dbReference type="Pfam" id="PF13467"/>
    </source>
</evidence>
<reference evidence="2 3" key="1">
    <citation type="submission" date="2020-06" db="EMBL/GenBank/DDBJ databases">
        <title>Complete genome of Azosprillum oryzae KACC14407.</title>
        <authorList>
            <person name="Kim M."/>
            <person name="Park Y.-J."/>
            <person name="Shin J.-H."/>
        </authorList>
    </citation>
    <scope>NUCLEOTIDE SEQUENCE [LARGE SCALE GENOMIC DNA]</scope>
    <source>
        <strain evidence="2 3">KACC 14407</strain>
        <plasmid evidence="2 3">unnamed7</plasmid>
    </source>
</reference>
<sequence>MKTNTSAVVFALDGRRITVELEEEFWEALRDVAARQNTDLATLVEQLNRRRGADSLTTALRMFAIAYYRSAVEAQEAGAILLRAN</sequence>
<feature type="domain" description="Ribbon-helix-helix" evidence="1">
    <location>
        <begin position="11"/>
        <end position="68"/>
    </location>
</feature>
<dbReference type="AlphaFoldDB" id="A0A6N1ASN0"/>
<dbReference type="Pfam" id="PF13467">
    <property type="entry name" value="RHH_4"/>
    <property type="match status" value="1"/>
</dbReference>
<dbReference type="KEGG" id="aoz:HUE56_29255"/>
<dbReference type="Proteomes" id="UP000509702">
    <property type="component" value="Plasmid unnamed7"/>
</dbReference>
<dbReference type="RefSeq" id="WP_109153169.1">
    <property type="nucleotide sequence ID" value="NZ_BSOV01000001.1"/>
</dbReference>
<dbReference type="EMBL" id="CP054622">
    <property type="protein sequence ID" value="QKS54596.1"/>
    <property type="molecule type" value="Genomic_DNA"/>
</dbReference>